<keyword evidence="2" id="KW-0732">Signal</keyword>
<dbReference type="EMBL" id="JAYWLC010000027">
    <property type="protein sequence ID" value="MER5173731.1"/>
    <property type="molecule type" value="Genomic_DNA"/>
</dbReference>
<reference evidence="4 5" key="2">
    <citation type="submission" date="2024-06" db="EMBL/GenBank/DDBJ databases">
        <title>Thioclava kandeliae sp. nov. from a rhizosphere soil sample of Kandelia candel in a mangrove.</title>
        <authorList>
            <person name="Mu T."/>
        </authorList>
    </citation>
    <scope>NUCLEOTIDE SEQUENCE [LARGE SCALE GENOMIC DNA]</scope>
    <source>
        <strain evidence="4 5">CPCC 100088</strain>
    </source>
</reference>
<reference evidence="4 5" key="1">
    <citation type="submission" date="2024-01" db="EMBL/GenBank/DDBJ databases">
        <authorList>
            <person name="Deng Y."/>
            <person name="Su J."/>
        </authorList>
    </citation>
    <scope>NUCLEOTIDE SEQUENCE [LARGE SCALE GENOMIC DNA]</scope>
    <source>
        <strain evidence="4 5">CPCC 100088</strain>
    </source>
</reference>
<gene>
    <name evidence="4" type="ORF">VSX56_18380</name>
</gene>
<proteinExistence type="predicted"/>
<feature type="domain" description="Amidohydrolase-related" evidence="3">
    <location>
        <begin position="84"/>
        <end position="355"/>
    </location>
</feature>
<evidence type="ECO:0000256" key="2">
    <source>
        <dbReference type="SAM" id="SignalP"/>
    </source>
</evidence>
<keyword evidence="1" id="KW-0456">Lyase</keyword>
<dbReference type="Pfam" id="PF04909">
    <property type="entry name" value="Amidohydro_2"/>
    <property type="match status" value="1"/>
</dbReference>
<sequence length="360" mass="39697">MLRNQFDRRTVLAAGALSALAPAAAKAQSAKTEGQAATKKAVPKIALEEHIIFPDFVEYLAETKQNIRSDLFDKVVPILEDFGDRRLEAMDRNGIAYSVLSISGPGVQIEPDHAKAAKLAKSANDRLAAQVQKQPKRYGGFAHLALQDPAGAADELERCMTDLGFQGALINGETNGEYLDHRRFDVFWERAAALKAPIYIHPGNPAGKSAAYAGHPELWGPTWSWAAETCTHALRLVFSGVFDRFPDARVILGHMGETLPMQPWRLDSRYPISNTAFEIEKKPSEYLRNNLWLTTSGVCDDVALRCALDNIGGDRVLFSVDYPFEKPEIAAKWIDNAEISEDERFAVSQGNAAKLMNISL</sequence>
<dbReference type="PANTHER" id="PTHR21240">
    <property type="entry name" value="2-AMINO-3-CARBOXYLMUCONATE-6-SEMIALDEHYDE DECARBOXYLASE"/>
    <property type="match status" value="1"/>
</dbReference>
<organism evidence="4 5">
    <name type="scientific">Thioclava kandeliae</name>
    <dbReference type="NCBI Taxonomy" id="3070818"/>
    <lineage>
        <taxon>Bacteria</taxon>
        <taxon>Pseudomonadati</taxon>
        <taxon>Pseudomonadota</taxon>
        <taxon>Alphaproteobacteria</taxon>
        <taxon>Rhodobacterales</taxon>
        <taxon>Paracoccaceae</taxon>
        <taxon>Thioclava</taxon>
    </lineage>
</organism>
<evidence type="ECO:0000259" key="3">
    <source>
        <dbReference type="Pfam" id="PF04909"/>
    </source>
</evidence>
<dbReference type="InterPro" id="IPR006311">
    <property type="entry name" value="TAT_signal"/>
</dbReference>
<dbReference type="InterPro" id="IPR006680">
    <property type="entry name" value="Amidohydro-rel"/>
</dbReference>
<dbReference type="InterPro" id="IPR032466">
    <property type="entry name" value="Metal_Hydrolase"/>
</dbReference>
<name>A0ABV1SME1_9RHOB</name>
<dbReference type="PROSITE" id="PS51318">
    <property type="entry name" value="TAT"/>
    <property type="match status" value="1"/>
</dbReference>
<evidence type="ECO:0000256" key="1">
    <source>
        <dbReference type="ARBA" id="ARBA00023239"/>
    </source>
</evidence>
<dbReference type="InterPro" id="IPR032465">
    <property type="entry name" value="ACMSD"/>
</dbReference>
<evidence type="ECO:0000313" key="5">
    <source>
        <dbReference type="Proteomes" id="UP001438953"/>
    </source>
</evidence>
<accession>A0ABV1SME1</accession>
<dbReference type="Gene3D" id="3.20.20.140">
    <property type="entry name" value="Metal-dependent hydrolases"/>
    <property type="match status" value="1"/>
</dbReference>
<dbReference type="RefSeq" id="WP_339114678.1">
    <property type="nucleotide sequence ID" value="NZ_JAYWLC010000027.1"/>
</dbReference>
<keyword evidence="5" id="KW-1185">Reference proteome</keyword>
<dbReference type="Proteomes" id="UP001438953">
    <property type="component" value="Unassembled WGS sequence"/>
</dbReference>
<feature type="chain" id="PRO_5047143464" evidence="2">
    <location>
        <begin position="28"/>
        <end position="360"/>
    </location>
</feature>
<comment type="caution">
    <text evidence="4">The sequence shown here is derived from an EMBL/GenBank/DDBJ whole genome shotgun (WGS) entry which is preliminary data.</text>
</comment>
<dbReference type="PANTHER" id="PTHR21240:SF30">
    <property type="entry name" value="AMIDOHYDROLASE-RELATED DOMAIN-CONTAINING PROTEIN-RELATED"/>
    <property type="match status" value="1"/>
</dbReference>
<feature type="signal peptide" evidence="2">
    <location>
        <begin position="1"/>
        <end position="27"/>
    </location>
</feature>
<dbReference type="SUPFAM" id="SSF51556">
    <property type="entry name" value="Metallo-dependent hydrolases"/>
    <property type="match status" value="1"/>
</dbReference>
<protein>
    <submittedName>
        <fullName evidence="4">Amidohydrolase family protein</fullName>
    </submittedName>
</protein>
<evidence type="ECO:0000313" key="4">
    <source>
        <dbReference type="EMBL" id="MER5173731.1"/>
    </source>
</evidence>